<evidence type="ECO:0000313" key="2">
    <source>
        <dbReference type="Proteomes" id="UP000177625"/>
    </source>
</evidence>
<accession>A0A1E1MJZ2</accession>
<evidence type="ECO:0000313" key="1">
    <source>
        <dbReference type="EMBL" id="CZT49421.1"/>
    </source>
</evidence>
<dbReference type="Proteomes" id="UP000177625">
    <property type="component" value="Unassembled WGS sequence"/>
</dbReference>
<dbReference type="EMBL" id="FJVC01000377">
    <property type="protein sequence ID" value="CZT49421.1"/>
    <property type="molecule type" value="Genomic_DNA"/>
</dbReference>
<keyword evidence="2" id="KW-1185">Reference proteome</keyword>
<reference evidence="2" key="1">
    <citation type="submission" date="2016-03" db="EMBL/GenBank/DDBJ databases">
        <authorList>
            <person name="Guldener U."/>
        </authorList>
    </citation>
    <scope>NUCLEOTIDE SEQUENCE [LARGE SCALE GENOMIC DNA]</scope>
</reference>
<proteinExistence type="predicted"/>
<dbReference type="AlphaFoldDB" id="A0A1E1MJZ2"/>
<protein>
    <submittedName>
        <fullName evidence="1">Uncharacterized protein</fullName>
    </submittedName>
</protein>
<sequence length="45" mass="4546">MVTMANAVESPTVYRGSAEDGLVVILAHQAPAAAVLVPAIGVTRV</sequence>
<gene>
    <name evidence="1" type="ORF">RSE6_10266</name>
</gene>
<name>A0A1E1MJZ2_RHYSE</name>
<organism evidence="1 2">
    <name type="scientific">Rhynchosporium secalis</name>
    <name type="common">Barley scald fungus</name>
    <dbReference type="NCBI Taxonomy" id="38038"/>
    <lineage>
        <taxon>Eukaryota</taxon>
        <taxon>Fungi</taxon>
        <taxon>Dikarya</taxon>
        <taxon>Ascomycota</taxon>
        <taxon>Pezizomycotina</taxon>
        <taxon>Leotiomycetes</taxon>
        <taxon>Helotiales</taxon>
        <taxon>Ploettnerulaceae</taxon>
        <taxon>Rhynchosporium</taxon>
    </lineage>
</organism>